<dbReference type="PROSITE" id="PS51257">
    <property type="entry name" value="PROKAR_LIPOPROTEIN"/>
    <property type="match status" value="1"/>
</dbReference>
<proteinExistence type="predicted"/>
<dbReference type="Gene3D" id="3.40.1410.10">
    <property type="entry name" value="Chorismate lyase-like"/>
    <property type="match status" value="1"/>
</dbReference>
<organism evidence="1 2">
    <name type="scientific">Alteraurantiacibacter palmitatis</name>
    <dbReference type="NCBI Taxonomy" id="2054628"/>
    <lineage>
        <taxon>Bacteria</taxon>
        <taxon>Pseudomonadati</taxon>
        <taxon>Pseudomonadota</taxon>
        <taxon>Alphaproteobacteria</taxon>
        <taxon>Sphingomonadales</taxon>
        <taxon>Erythrobacteraceae</taxon>
        <taxon>Alteraurantiacibacter</taxon>
    </lineage>
</organism>
<dbReference type="RefSeq" id="WP_336925842.1">
    <property type="nucleotide sequence ID" value="NZ_JBANRO010000005.1"/>
</dbReference>
<evidence type="ECO:0000313" key="2">
    <source>
        <dbReference type="Proteomes" id="UP001595456"/>
    </source>
</evidence>
<name>A0ABV7E2N7_9SPHN</name>
<comment type="caution">
    <text evidence="1">The sequence shown here is derived from an EMBL/GenBank/DDBJ whole genome shotgun (WGS) entry which is preliminary data.</text>
</comment>
<protein>
    <recommendedName>
        <fullName evidence="3">Lipoprotein</fullName>
    </recommendedName>
</protein>
<keyword evidence="2" id="KW-1185">Reference proteome</keyword>
<gene>
    <name evidence="1" type="ORF">ACFODU_03890</name>
</gene>
<sequence>MRGAGGTRLRVYARRDLIRVGALFLPLLLAGCATLAPQRLATFEAALAAQDSATAALGQWCAARGLADPPTIRAVLTGGSRPASPAIRAALGVSPDEAVAYRQVALVCGDTVLSRAENWYVPARLTADMNRTLEHTTTPFGAVVAPLGFRRERGTAQRGRAPDCPAGTVLSHSAVLRLPDGRAISAVVECYTAENLR</sequence>
<dbReference type="EMBL" id="JBHRST010000004">
    <property type="protein sequence ID" value="MFC3096938.1"/>
    <property type="molecule type" value="Genomic_DNA"/>
</dbReference>
<accession>A0ABV7E2N7</accession>
<evidence type="ECO:0000313" key="1">
    <source>
        <dbReference type="EMBL" id="MFC3096938.1"/>
    </source>
</evidence>
<reference evidence="2" key="1">
    <citation type="journal article" date="2019" name="Int. J. Syst. Evol. Microbiol.">
        <title>The Global Catalogue of Microorganisms (GCM) 10K type strain sequencing project: providing services to taxonomists for standard genome sequencing and annotation.</title>
        <authorList>
            <consortium name="The Broad Institute Genomics Platform"/>
            <consortium name="The Broad Institute Genome Sequencing Center for Infectious Disease"/>
            <person name="Wu L."/>
            <person name="Ma J."/>
        </authorList>
    </citation>
    <scope>NUCLEOTIDE SEQUENCE [LARGE SCALE GENOMIC DNA]</scope>
    <source>
        <strain evidence="2">KCTC 52607</strain>
    </source>
</reference>
<dbReference type="SUPFAM" id="SSF64288">
    <property type="entry name" value="Chorismate lyase-like"/>
    <property type="match status" value="1"/>
</dbReference>
<dbReference type="Proteomes" id="UP001595456">
    <property type="component" value="Unassembled WGS sequence"/>
</dbReference>
<dbReference type="InterPro" id="IPR028978">
    <property type="entry name" value="Chorismate_lyase_/UTRA_dom_sf"/>
</dbReference>
<evidence type="ECO:0008006" key="3">
    <source>
        <dbReference type="Google" id="ProtNLM"/>
    </source>
</evidence>